<evidence type="ECO:0000313" key="13">
    <source>
        <dbReference type="Proteomes" id="UP000295645"/>
    </source>
</evidence>
<dbReference type="PANTHER" id="PTHR43775:SF51">
    <property type="entry name" value="INACTIVE PHENOLPHTHIOCEROL SYNTHESIS POLYKETIDE SYNTHASE TYPE I PKS1-RELATED"/>
    <property type="match status" value="1"/>
</dbReference>
<dbReference type="SMART" id="SM00823">
    <property type="entry name" value="PKS_PP"/>
    <property type="match status" value="2"/>
</dbReference>
<dbReference type="Pfam" id="PF02801">
    <property type="entry name" value="Ketoacyl-synt_C"/>
    <property type="match status" value="1"/>
</dbReference>
<dbReference type="GO" id="GO:0031177">
    <property type="term" value="F:phosphopantetheine binding"/>
    <property type="evidence" value="ECO:0007669"/>
    <property type="project" value="InterPro"/>
</dbReference>
<dbReference type="InterPro" id="IPR005814">
    <property type="entry name" value="Aminotrans_3"/>
</dbReference>
<name>A0A4R3YYJ0_9GAMM</name>
<protein>
    <submittedName>
        <fullName evidence="12">Amino acid adenylation domain-containing protein</fullName>
    </submittedName>
</protein>
<dbReference type="Pfam" id="PF00202">
    <property type="entry name" value="Aminotran_3"/>
    <property type="match status" value="1"/>
</dbReference>
<proteinExistence type="predicted"/>
<dbReference type="NCBIfam" id="TIGR01733">
    <property type="entry name" value="AA-adenyl-dom"/>
    <property type="match status" value="1"/>
</dbReference>
<gene>
    <name evidence="12" type="ORF">EC912_101639</name>
</gene>
<dbReference type="Gene3D" id="3.40.366.10">
    <property type="entry name" value="Malonyl-Coenzyme A Acyl Carrier Protein, domain 2"/>
    <property type="match status" value="1"/>
</dbReference>
<dbReference type="InterPro" id="IPR050091">
    <property type="entry name" value="PKS_NRPS_Biosynth_Enz"/>
</dbReference>
<evidence type="ECO:0000256" key="2">
    <source>
        <dbReference type="ARBA" id="ARBA00005194"/>
    </source>
</evidence>
<dbReference type="PROSITE" id="PS52004">
    <property type="entry name" value="KS3_2"/>
    <property type="match status" value="1"/>
</dbReference>
<dbReference type="Gene3D" id="3.30.70.3290">
    <property type="match status" value="1"/>
</dbReference>
<evidence type="ECO:0000256" key="5">
    <source>
        <dbReference type="ARBA" id="ARBA00022679"/>
    </source>
</evidence>
<dbReference type="SUPFAM" id="SSF52151">
    <property type="entry name" value="FabD/lysophospholipase-like"/>
    <property type="match status" value="1"/>
</dbReference>
<evidence type="ECO:0000259" key="11">
    <source>
        <dbReference type="PROSITE" id="PS52004"/>
    </source>
</evidence>
<dbReference type="InterPro" id="IPR018201">
    <property type="entry name" value="Ketoacyl_synth_AS"/>
</dbReference>
<dbReference type="PROSITE" id="PS00012">
    <property type="entry name" value="PHOSPHOPANTETHEINE"/>
    <property type="match status" value="1"/>
</dbReference>
<dbReference type="InterPro" id="IPR025110">
    <property type="entry name" value="AMP-bd_C"/>
</dbReference>
<dbReference type="Proteomes" id="UP000295645">
    <property type="component" value="Unassembled WGS sequence"/>
</dbReference>
<dbReference type="Gene3D" id="1.10.1200.10">
    <property type="entry name" value="ACP-like"/>
    <property type="match status" value="2"/>
</dbReference>
<dbReference type="InterPro" id="IPR015424">
    <property type="entry name" value="PyrdxlP-dep_Trfase"/>
</dbReference>
<keyword evidence="7" id="KW-0663">Pyridoxal phosphate</keyword>
<dbReference type="InterPro" id="IPR009081">
    <property type="entry name" value="PP-bd_ACP"/>
</dbReference>
<dbReference type="InterPro" id="IPR015421">
    <property type="entry name" value="PyrdxlP-dep_Trfase_major"/>
</dbReference>
<dbReference type="InterPro" id="IPR016036">
    <property type="entry name" value="Malonyl_transacylase_ACP-bd"/>
</dbReference>
<dbReference type="Pfam" id="PF00550">
    <property type="entry name" value="PP-binding"/>
    <property type="match status" value="2"/>
</dbReference>
<dbReference type="InterPro" id="IPR001227">
    <property type="entry name" value="Ac_transferase_dom_sf"/>
</dbReference>
<dbReference type="InterPro" id="IPR014031">
    <property type="entry name" value="Ketoacyl_synth_C"/>
</dbReference>
<dbReference type="CDD" id="cd00833">
    <property type="entry name" value="PKS"/>
    <property type="match status" value="1"/>
</dbReference>
<dbReference type="SMART" id="SM00827">
    <property type="entry name" value="PKS_AT"/>
    <property type="match status" value="1"/>
</dbReference>
<dbReference type="SMART" id="SM00825">
    <property type="entry name" value="PKS_KS"/>
    <property type="match status" value="1"/>
</dbReference>
<keyword evidence="6" id="KW-0276">Fatty acid metabolism</keyword>
<dbReference type="Gene3D" id="3.90.1150.10">
    <property type="entry name" value="Aspartate Aminotransferase, domain 1"/>
    <property type="match status" value="1"/>
</dbReference>
<comment type="cofactor">
    <cofactor evidence="1">
        <name>pyridoxal 5'-phosphate</name>
        <dbReference type="ChEBI" id="CHEBI:597326"/>
    </cofactor>
</comment>
<dbReference type="InterPro" id="IPR020841">
    <property type="entry name" value="PKS_Beta-ketoAc_synthase_dom"/>
</dbReference>
<dbReference type="InterPro" id="IPR006162">
    <property type="entry name" value="Ppantetheine_attach_site"/>
</dbReference>
<dbReference type="UniPathway" id="UPA00094"/>
<dbReference type="SUPFAM" id="SSF56801">
    <property type="entry name" value="Acetyl-CoA synthetase-like"/>
    <property type="match status" value="1"/>
</dbReference>
<dbReference type="InterPro" id="IPR036736">
    <property type="entry name" value="ACP-like_sf"/>
</dbReference>
<dbReference type="InterPro" id="IPR016035">
    <property type="entry name" value="Acyl_Trfase/lysoPLipase"/>
</dbReference>
<keyword evidence="13" id="KW-1185">Reference proteome</keyword>
<dbReference type="InterPro" id="IPR010071">
    <property type="entry name" value="AA_adenyl_dom"/>
</dbReference>
<dbReference type="InterPro" id="IPR045851">
    <property type="entry name" value="AMP-bd_C_sf"/>
</dbReference>
<dbReference type="GO" id="GO:0004315">
    <property type="term" value="F:3-oxoacyl-[acyl-carrier-protein] synthase activity"/>
    <property type="evidence" value="ECO:0007669"/>
    <property type="project" value="InterPro"/>
</dbReference>
<feature type="domain" description="Carrier" evidence="10">
    <location>
        <begin position="1730"/>
        <end position="1808"/>
    </location>
</feature>
<evidence type="ECO:0000256" key="6">
    <source>
        <dbReference type="ARBA" id="ARBA00022832"/>
    </source>
</evidence>
<dbReference type="InterPro" id="IPR000873">
    <property type="entry name" value="AMP-dep_synth/lig_dom"/>
</dbReference>
<dbReference type="Gene3D" id="3.40.47.10">
    <property type="match status" value="1"/>
</dbReference>
<dbReference type="Pfam" id="PF00698">
    <property type="entry name" value="Acyl_transf_1"/>
    <property type="match status" value="1"/>
</dbReference>
<dbReference type="PROSITE" id="PS00455">
    <property type="entry name" value="AMP_BINDING"/>
    <property type="match status" value="1"/>
</dbReference>
<dbReference type="InterPro" id="IPR014030">
    <property type="entry name" value="Ketoacyl_synth_N"/>
</dbReference>
<dbReference type="InterPro" id="IPR014043">
    <property type="entry name" value="Acyl_transferase_dom"/>
</dbReference>
<evidence type="ECO:0000256" key="4">
    <source>
        <dbReference type="ARBA" id="ARBA00022553"/>
    </source>
</evidence>
<comment type="caution">
    <text evidence="12">The sequence shown here is derived from an EMBL/GenBank/DDBJ whole genome shotgun (WGS) entry which is preliminary data.</text>
</comment>
<dbReference type="GO" id="GO:0006633">
    <property type="term" value="P:fatty acid biosynthetic process"/>
    <property type="evidence" value="ECO:0007669"/>
    <property type="project" value="UniProtKB-UniPathway"/>
</dbReference>
<dbReference type="GO" id="GO:0008483">
    <property type="term" value="F:transaminase activity"/>
    <property type="evidence" value="ECO:0007669"/>
    <property type="project" value="InterPro"/>
</dbReference>
<dbReference type="InterPro" id="IPR049704">
    <property type="entry name" value="Aminotrans_3_PPA_site"/>
</dbReference>
<dbReference type="InterPro" id="IPR032821">
    <property type="entry name" value="PKS_assoc"/>
</dbReference>
<keyword evidence="9" id="KW-0511">Multifunctional enzyme</keyword>
<dbReference type="InterPro" id="IPR016039">
    <property type="entry name" value="Thiolase-like"/>
</dbReference>
<dbReference type="EMBL" id="SMCS01000001">
    <property type="protein sequence ID" value="TCV97622.1"/>
    <property type="molecule type" value="Genomic_DNA"/>
</dbReference>
<dbReference type="PROSITE" id="PS00600">
    <property type="entry name" value="AA_TRANSFER_CLASS_3"/>
    <property type="match status" value="1"/>
</dbReference>
<reference evidence="12 13" key="1">
    <citation type="submission" date="2019-03" db="EMBL/GenBank/DDBJ databases">
        <title>Above-ground endophytic microbial communities from plants in different locations in the United States.</title>
        <authorList>
            <person name="Frank C."/>
        </authorList>
    </citation>
    <scope>NUCLEOTIDE SEQUENCE [LARGE SCALE GENOMIC DNA]</scope>
    <source>
        <strain evidence="12 13">LP_13_YM</strain>
    </source>
</reference>
<evidence type="ECO:0000256" key="9">
    <source>
        <dbReference type="ARBA" id="ARBA00023268"/>
    </source>
</evidence>
<dbReference type="GO" id="GO:0030170">
    <property type="term" value="F:pyridoxal phosphate binding"/>
    <property type="evidence" value="ECO:0007669"/>
    <property type="project" value="InterPro"/>
</dbReference>
<dbReference type="Pfam" id="PF16197">
    <property type="entry name" value="KAsynt_C_assoc"/>
    <property type="match status" value="1"/>
</dbReference>
<dbReference type="RefSeq" id="WP_243649114.1">
    <property type="nucleotide sequence ID" value="NZ_SMCS01000001.1"/>
</dbReference>
<keyword evidence="4" id="KW-0597">Phosphoprotein</keyword>
<dbReference type="Pfam" id="PF00501">
    <property type="entry name" value="AMP-binding"/>
    <property type="match status" value="1"/>
</dbReference>
<comment type="pathway">
    <text evidence="2">Lipid metabolism; fatty acid biosynthesis.</text>
</comment>
<evidence type="ECO:0000256" key="3">
    <source>
        <dbReference type="ARBA" id="ARBA00022450"/>
    </source>
</evidence>
<evidence type="ECO:0000256" key="7">
    <source>
        <dbReference type="ARBA" id="ARBA00022898"/>
    </source>
</evidence>
<feature type="domain" description="Carrier" evidence="10">
    <location>
        <begin position="728"/>
        <end position="803"/>
    </location>
</feature>
<dbReference type="Gene3D" id="2.30.38.10">
    <property type="entry name" value="Luciferase, Domain 3"/>
    <property type="match status" value="1"/>
</dbReference>
<dbReference type="SUPFAM" id="SSF47336">
    <property type="entry name" value="ACP-like"/>
    <property type="match status" value="2"/>
</dbReference>
<accession>A0A4R3YYJ0</accession>
<dbReference type="Gene3D" id="3.30.300.30">
    <property type="match status" value="1"/>
</dbReference>
<dbReference type="SUPFAM" id="SSF53383">
    <property type="entry name" value="PLP-dependent transferases"/>
    <property type="match status" value="1"/>
</dbReference>
<dbReference type="PROSITE" id="PS50075">
    <property type="entry name" value="CARRIER"/>
    <property type="match status" value="2"/>
</dbReference>
<dbReference type="InterPro" id="IPR020806">
    <property type="entry name" value="PKS_PP-bd"/>
</dbReference>
<evidence type="ECO:0000256" key="8">
    <source>
        <dbReference type="ARBA" id="ARBA00023098"/>
    </source>
</evidence>
<dbReference type="GO" id="GO:0044550">
    <property type="term" value="P:secondary metabolite biosynthetic process"/>
    <property type="evidence" value="ECO:0007669"/>
    <property type="project" value="UniProtKB-ARBA"/>
</dbReference>
<dbReference type="PROSITE" id="PS00606">
    <property type="entry name" value="KS3_1"/>
    <property type="match status" value="1"/>
</dbReference>
<keyword evidence="3" id="KW-0596">Phosphopantetheine</keyword>
<dbReference type="InterPro" id="IPR015422">
    <property type="entry name" value="PyrdxlP-dep_Trfase_small"/>
</dbReference>
<dbReference type="InterPro" id="IPR020845">
    <property type="entry name" value="AMP-binding_CS"/>
</dbReference>
<dbReference type="Gene3D" id="3.40.640.10">
    <property type="entry name" value="Type I PLP-dependent aspartate aminotransferase-like (Major domain)"/>
    <property type="match status" value="1"/>
</dbReference>
<dbReference type="SUPFAM" id="SSF55048">
    <property type="entry name" value="Probable ACP-binding domain of malonyl-CoA ACP transacylase"/>
    <property type="match status" value="1"/>
</dbReference>
<feature type="domain" description="Ketosynthase family 3 (KS3)" evidence="11">
    <location>
        <begin position="818"/>
        <end position="1244"/>
    </location>
</feature>
<dbReference type="GO" id="GO:0004312">
    <property type="term" value="F:fatty acid synthase activity"/>
    <property type="evidence" value="ECO:0007669"/>
    <property type="project" value="TreeGrafter"/>
</dbReference>
<dbReference type="Pfam" id="PF13193">
    <property type="entry name" value="AMP-binding_C"/>
    <property type="match status" value="1"/>
</dbReference>
<evidence type="ECO:0000256" key="1">
    <source>
        <dbReference type="ARBA" id="ARBA00001933"/>
    </source>
</evidence>
<dbReference type="FunFam" id="3.30.300.30:FF:000010">
    <property type="entry name" value="Enterobactin synthetase component F"/>
    <property type="match status" value="1"/>
</dbReference>
<keyword evidence="8" id="KW-0443">Lipid metabolism</keyword>
<dbReference type="PANTHER" id="PTHR43775">
    <property type="entry name" value="FATTY ACID SYNTHASE"/>
    <property type="match status" value="1"/>
</dbReference>
<dbReference type="CDD" id="cd12117">
    <property type="entry name" value="A_NRPS_Srf_like"/>
    <property type="match status" value="1"/>
</dbReference>
<dbReference type="SUPFAM" id="SSF53901">
    <property type="entry name" value="Thiolase-like"/>
    <property type="match status" value="1"/>
</dbReference>
<dbReference type="Gene3D" id="3.40.50.980">
    <property type="match status" value="2"/>
</dbReference>
<organism evidence="12 13">
    <name type="scientific">Luteibacter rhizovicinus</name>
    <dbReference type="NCBI Taxonomy" id="242606"/>
    <lineage>
        <taxon>Bacteria</taxon>
        <taxon>Pseudomonadati</taxon>
        <taxon>Pseudomonadota</taxon>
        <taxon>Gammaproteobacteria</taxon>
        <taxon>Lysobacterales</taxon>
        <taxon>Rhodanobacteraceae</taxon>
        <taxon>Luteibacter</taxon>
    </lineage>
</organism>
<dbReference type="FunFam" id="3.40.47.10:FF:000042">
    <property type="entry name" value="Polyketide synthase Pks13"/>
    <property type="match status" value="1"/>
</dbReference>
<dbReference type="FunFam" id="2.30.38.10:FF:000001">
    <property type="entry name" value="Non-ribosomal peptide synthetase PvdI"/>
    <property type="match status" value="1"/>
</dbReference>
<dbReference type="Pfam" id="PF00109">
    <property type="entry name" value="ketoacyl-synt"/>
    <property type="match status" value="1"/>
</dbReference>
<evidence type="ECO:0000313" key="12">
    <source>
        <dbReference type="EMBL" id="TCV97622.1"/>
    </source>
</evidence>
<sequence length="2420" mass="258939">MNAFMIANRTDDEAIPALVDVLPCHADEVTARWKHYEYALDEATVDGMERCALAYGVTSDVVFCAVLALVESRLTGAAAVAAWRACAGTSYTATLDVPDNGSRDTWLGASLRAIQNAAACASGPAPWTVVDTDTRPPCDKAQSANDPQCGSRWRLLTAMPARLQVDFPAPFTDAAIDLMAGCVVQVIDSLCTAADRPLRDVDVFDAHERTRMLVEWNATAKPRRDDDSVHGLFADVAAAHPDAVAVAWAGGSMTYAELDRRAGCVAAGLVAAGIPPGTPVGLLAERSPEAIVAMLGMLKAGAAYLPLDPTYPADRLAFVLSDASATHVVVCGMPAPEGLPATVLALDDLEHETSPVSLARNGHALAYVMYTSGSTGTPKGAQIEHRSIIRLVRDVDYVDLRTHSRVLHAAPLGFDAATFEIWAPLLNGGTCVVHHEKIPTGCGLEDTIGQHGAQIAWLTAALFNAIVDDNARKLAGLKHVLTGGEALSVPHIRKALAALPDTLITNGYGPTECTTFATTWPIPRELDVDARAIPVGCPIADTTLYVLNARGEPVPVGVTGELYIGGAGVARGYLARPELNAERFLPDVFGNEGDRLYRTGDLVRWRADGSIDFVGRRDGQVKIRGYRIELGEVESALQATPSVRAAAVLAREDRPGQKRLVAYYVADEDTLTARMLRDRLYKALPEFMVPTVYIRLDTLPITANGKLDRRALPAPDARRPELAGAYVPAQGDNERALCEIFADILGIDEIGRHDHFFELGGSSLLATAAVARIHAAVSTKPTIASFFGEPTPAAIAAGIERGVEPMAPAPRRARHTEAEPVAIIAMAGRFPGASSVEAFWDNLVAGRESITFFGEDGLDPGIPPDERNDPYYVAARGVVDGVEDFDAAFFGMSPREAELTDPQQRVFLELCWECMERGGYVPDAQKIPVGVFGGMHNATYFQRHISTRPDLIAKLGAFQVMLGNEKDYLTTRVAHKLNLTGPAISMNTACSTSLVAIAQAFDALRAGHCDMALAGGSSITCPSRSGYVAQEGSMLSPDGHTRSFDEDARGTVFSDGAAVVLLKRLSDALRDGDPVYAVLRGAAINNDGGLKASFTAPSSAGQAAVIAAALDVAGVEARSISYVETHGTATPLGDPIEIEGLIKAFRRETDDQGFCAIGSVKSNVGHLVMAAGATGVIKTALSLAERQLPPSLHFRTANPKLGLDRSPFVVNATLRPWEHGDGPRRAGVSSFGVGGTNAHVVMEEAPHREPSDAAQGPQLLLISARSEAAVGKAWIALGAHLADTPEANLADVALTLATGRKLFAQRSWIVANDITDTARRLADTNTAPPIRAAQSSAAPIVFLFPGQGAQYPGMGRELYASEPAFRDALDACATCLNDELGFDLRERMFADDADALRATSLTQPATFALEYAMAKLWMSIGVQPDAMIGHSVGEFVAAVLAGVMSLEDGARLVARRGRLMQALPAGSMLSVRLDADTLLARLPDGLSLAAQNAPTACVVSGETARVDAFRNELEAAGIACRILHTSHAFHSAMMEPALAPFRDYVAAIVLNAPDIPIVSTLTGMTLTDNEAMSADYWTRHLRGTVRFSGALDTQLDDEGRIFLEVGPRATLSLLTRQHTRARGRLALASLADSPALERSAWLDAIGQLWSAGVDVDVASLDRRERRFRVRLPTYPFERRRHWIDAPARVAGSPDGSNVVALPLPATAHSILSAPSLPEPSMAAHPSAASTRPVRLVAELTALFEDVSGTEFDGASIDANFVELGLDSLALTQVALQLQKTYALKITFRELMEACSSFGRLAAHIDRLLPPEAEAVVAAPVAVIATPVAATVASMAPIAASGNLVQDVIQQQMQIMQQQLALLAGTPASVPVRMTSAPATVAPVAMAAVPNAPEPAADTEEVALAHTTYDVKKAFGAIARIHSTSTELTTRQRARLDAFMKRYIARTRRSKEYTEEHRPHLADPRVVNGFRPLLKEMIYQIVVERSRGSKVWDLDGNEYVDALNGFGMNLFGWQPDFVIDAVRRQLELGYEIGPQHPLAGIVARQICDLTGFDRAALCNTGSEAVMGTVRIARTVTGRDTLVIFTGSYHGIFDEVIVRGTKKLRSVPAAPGILRNTSEHVLVLDYGTPESLAIIRERASTIAAVLVEPVQSRRPDFQPREFLQELRAITEDAGALLIFDEVVTGFRTHPRGAQAMLGIDADLASYGKVVGGGFPIGVIAGKRRFMDALDGGHWQFGDDSIPTVGVTYFAGTFVRHPLALAAAHAVLEHLATEGGALQEGLNARTARFVDELNMFCTGVGAPIKVVHYTSVWKTSFLEDHPLQDLLFAMMRSRGIHILDNFPCFFTTAHSEADFAAIAKAFKDAVLELQEAEFLPRRRIDARALDADNPPVAGARLGRDADGSPAWFVPNPDVPGKFMRVSA</sequence>
<keyword evidence="5" id="KW-0808">Transferase</keyword>
<evidence type="ECO:0000259" key="10">
    <source>
        <dbReference type="PROSITE" id="PS50075"/>
    </source>
</evidence>